<evidence type="ECO:0000313" key="2">
    <source>
        <dbReference type="Proteomes" id="UP001314170"/>
    </source>
</evidence>
<dbReference type="Proteomes" id="UP001314170">
    <property type="component" value="Unassembled WGS sequence"/>
</dbReference>
<comment type="caution">
    <text evidence="1">The sequence shown here is derived from an EMBL/GenBank/DDBJ whole genome shotgun (WGS) entry which is preliminary data.</text>
</comment>
<evidence type="ECO:0000313" key="1">
    <source>
        <dbReference type="EMBL" id="CAK7345024.1"/>
    </source>
</evidence>
<dbReference type="EMBL" id="CAWUPB010001166">
    <property type="protein sequence ID" value="CAK7345024.1"/>
    <property type="molecule type" value="Genomic_DNA"/>
</dbReference>
<accession>A0AAV1S586</accession>
<reference evidence="1 2" key="1">
    <citation type="submission" date="2024-01" db="EMBL/GenBank/DDBJ databases">
        <authorList>
            <person name="Waweru B."/>
        </authorList>
    </citation>
    <scope>NUCLEOTIDE SEQUENCE [LARGE SCALE GENOMIC DNA]</scope>
</reference>
<dbReference type="AlphaFoldDB" id="A0AAV1S586"/>
<organism evidence="1 2">
    <name type="scientific">Dovyalis caffra</name>
    <dbReference type="NCBI Taxonomy" id="77055"/>
    <lineage>
        <taxon>Eukaryota</taxon>
        <taxon>Viridiplantae</taxon>
        <taxon>Streptophyta</taxon>
        <taxon>Embryophyta</taxon>
        <taxon>Tracheophyta</taxon>
        <taxon>Spermatophyta</taxon>
        <taxon>Magnoliopsida</taxon>
        <taxon>eudicotyledons</taxon>
        <taxon>Gunneridae</taxon>
        <taxon>Pentapetalae</taxon>
        <taxon>rosids</taxon>
        <taxon>fabids</taxon>
        <taxon>Malpighiales</taxon>
        <taxon>Salicaceae</taxon>
        <taxon>Flacourtieae</taxon>
        <taxon>Dovyalis</taxon>
    </lineage>
</organism>
<sequence length="70" mass="7340">MLEDPASNLNLASIPVPPNCHIYIPLPILDVGGCCGDWSAAVWAGTAVGVAGARLKWLADAGVERKRKGR</sequence>
<keyword evidence="2" id="KW-1185">Reference proteome</keyword>
<name>A0AAV1S586_9ROSI</name>
<gene>
    <name evidence="1" type="ORF">DCAF_LOCUS18056</name>
</gene>
<proteinExistence type="predicted"/>
<protein>
    <submittedName>
        <fullName evidence="1">Uncharacterized protein</fullName>
    </submittedName>
</protein>